<dbReference type="PANTHER" id="PTHR34136">
    <property type="match status" value="1"/>
</dbReference>
<sequence>MHKQRQAVLGARIHVLSWEEAVLQLLDWGAQKAPRYVCLCNAHSVVCSTRDAHFRTILNNADLAAADGAPVAWAVSHFARTRQPRINGPDLMWRYLAAAERHGQSVFLYGSTPHTLARLEEAIAAAFPALRVAGALAPPFGPVNAGQDQADVEAINRSGANLVFVGLGCPKQEYWMAAHCGRVAAPLVGVGAAFDYHAGTLRRAPLWWQHNGLEWLYRLGAEPRRLARRYLVTNTLFLLGLGRQLLRGRRAGPS</sequence>
<dbReference type="AlphaFoldDB" id="A0A7X4HGJ3"/>
<gene>
    <name evidence="3" type="ORF">GTP77_25965</name>
</gene>
<dbReference type="RefSeq" id="WP_161075053.1">
    <property type="nucleotide sequence ID" value="NZ_WWCU01000045.1"/>
</dbReference>
<name>A0A7X4HGJ3_9BURK</name>
<dbReference type="NCBIfam" id="TIGR00696">
    <property type="entry name" value="wecG_tagA_cpsF"/>
    <property type="match status" value="1"/>
</dbReference>
<dbReference type="Proteomes" id="UP000450676">
    <property type="component" value="Unassembled WGS sequence"/>
</dbReference>
<reference evidence="3 4" key="1">
    <citation type="submission" date="2019-12" db="EMBL/GenBank/DDBJ databases">
        <title>Novel species isolated from a subtropical stream in China.</title>
        <authorList>
            <person name="Lu H."/>
        </authorList>
    </citation>
    <scope>NUCLEOTIDE SEQUENCE [LARGE SCALE GENOMIC DNA]</scope>
    <source>
        <strain evidence="3 4">FT127W</strain>
    </source>
</reference>
<organism evidence="3 4">
    <name type="scientific">Pseudoduganella aquatica</name>
    <dbReference type="NCBI Taxonomy" id="2660641"/>
    <lineage>
        <taxon>Bacteria</taxon>
        <taxon>Pseudomonadati</taxon>
        <taxon>Pseudomonadota</taxon>
        <taxon>Betaproteobacteria</taxon>
        <taxon>Burkholderiales</taxon>
        <taxon>Oxalobacteraceae</taxon>
        <taxon>Telluria group</taxon>
        <taxon>Pseudoduganella</taxon>
    </lineage>
</organism>
<dbReference type="InterPro" id="IPR004629">
    <property type="entry name" value="WecG_TagA_CpsF"/>
</dbReference>
<dbReference type="PANTHER" id="PTHR34136:SF1">
    <property type="entry name" value="UDP-N-ACETYL-D-MANNOSAMINURONIC ACID TRANSFERASE"/>
    <property type="match status" value="1"/>
</dbReference>
<dbReference type="GO" id="GO:0016758">
    <property type="term" value="F:hexosyltransferase activity"/>
    <property type="evidence" value="ECO:0007669"/>
    <property type="project" value="TreeGrafter"/>
</dbReference>
<dbReference type="Pfam" id="PF03808">
    <property type="entry name" value="Glyco_tran_WecG"/>
    <property type="match status" value="1"/>
</dbReference>
<evidence type="ECO:0000256" key="1">
    <source>
        <dbReference type="ARBA" id="ARBA00022676"/>
    </source>
</evidence>
<keyword evidence="4" id="KW-1185">Reference proteome</keyword>
<dbReference type="EMBL" id="WWCU01000045">
    <property type="protein sequence ID" value="MYN10770.1"/>
    <property type="molecule type" value="Genomic_DNA"/>
</dbReference>
<accession>A0A7X4HGJ3</accession>
<dbReference type="CDD" id="cd06533">
    <property type="entry name" value="Glyco_transf_WecG_TagA"/>
    <property type="match status" value="1"/>
</dbReference>
<protein>
    <submittedName>
        <fullName evidence="3">WecB/TagA/CpsF family glycosyltransferase</fullName>
    </submittedName>
</protein>
<comment type="caution">
    <text evidence="3">The sequence shown here is derived from an EMBL/GenBank/DDBJ whole genome shotgun (WGS) entry which is preliminary data.</text>
</comment>
<evidence type="ECO:0000313" key="3">
    <source>
        <dbReference type="EMBL" id="MYN10770.1"/>
    </source>
</evidence>
<evidence type="ECO:0000313" key="4">
    <source>
        <dbReference type="Proteomes" id="UP000450676"/>
    </source>
</evidence>
<evidence type="ECO:0000256" key="2">
    <source>
        <dbReference type="ARBA" id="ARBA00022679"/>
    </source>
</evidence>
<keyword evidence="1" id="KW-0328">Glycosyltransferase</keyword>
<proteinExistence type="predicted"/>
<keyword evidence="2 3" id="KW-0808">Transferase</keyword>